<feature type="transmembrane region" description="Helical" evidence="2">
    <location>
        <begin position="165"/>
        <end position="181"/>
    </location>
</feature>
<evidence type="ECO:0000256" key="2">
    <source>
        <dbReference type="SAM" id="Phobius"/>
    </source>
</evidence>
<proteinExistence type="predicted"/>
<keyword evidence="2" id="KW-1133">Transmembrane helix</keyword>
<feature type="region of interest" description="Disordered" evidence="1">
    <location>
        <begin position="470"/>
        <end position="493"/>
    </location>
</feature>
<dbReference type="Proteomes" id="UP001500236">
    <property type="component" value="Unassembled WGS sequence"/>
</dbReference>
<feature type="compositionally biased region" description="Polar residues" evidence="1">
    <location>
        <begin position="483"/>
        <end position="493"/>
    </location>
</feature>
<dbReference type="EMBL" id="BAAAVT010000012">
    <property type="protein sequence ID" value="GAA3067770.1"/>
    <property type="molecule type" value="Genomic_DNA"/>
</dbReference>
<feature type="transmembrane region" description="Helical" evidence="2">
    <location>
        <begin position="107"/>
        <end position="127"/>
    </location>
</feature>
<reference evidence="4" key="1">
    <citation type="journal article" date="2019" name="Int. J. Syst. Evol. Microbiol.">
        <title>The Global Catalogue of Microorganisms (GCM) 10K type strain sequencing project: providing services to taxonomists for standard genome sequencing and annotation.</title>
        <authorList>
            <consortium name="The Broad Institute Genomics Platform"/>
            <consortium name="The Broad Institute Genome Sequencing Center for Infectious Disease"/>
            <person name="Wu L."/>
            <person name="Ma J."/>
        </authorList>
    </citation>
    <scope>NUCLEOTIDE SEQUENCE [LARGE SCALE GENOMIC DNA]</scope>
    <source>
        <strain evidence="4">JCM 14309</strain>
    </source>
</reference>
<dbReference type="Gene3D" id="1.20.1250.20">
    <property type="entry name" value="MFS general substrate transporter like domains"/>
    <property type="match status" value="1"/>
</dbReference>
<feature type="transmembrane region" description="Helical" evidence="2">
    <location>
        <begin position="412"/>
        <end position="438"/>
    </location>
</feature>
<evidence type="ECO:0000313" key="4">
    <source>
        <dbReference type="Proteomes" id="UP001500236"/>
    </source>
</evidence>
<keyword evidence="2" id="KW-0472">Membrane</keyword>
<feature type="transmembrane region" description="Helical" evidence="2">
    <location>
        <begin position="444"/>
        <end position="462"/>
    </location>
</feature>
<organism evidence="3 4">
    <name type="scientific">Nesterenkonia aethiopica</name>
    <dbReference type="NCBI Taxonomy" id="269144"/>
    <lineage>
        <taxon>Bacteria</taxon>
        <taxon>Bacillati</taxon>
        <taxon>Actinomycetota</taxon>
        <taxon>Actinomycetes</taxon>
        <taxon>Micrococcales</taxon>
        <taxon>Micrococcaceae</taxon>
        <taxon>Nesterenkonia</taxon>
    </lineage>
</organism>
<evidence type="ECO:0000313" key="3">
    <source>
        <dbReference type="EMBL" id="GAA3067770.1"/>
    </source>
</evidence>
<feature type="transmembrane region" description="Helical" evidence="2">
    <location>
        <begin position="68"/>
        <end position="87"/>
    </location>
</feature>
<evidence type="ECO:0008006" key="5">
    <source>
        <dbReference type="Google" id="ProtNLM"/>
    </source>
</evidence>
<dbReference type="RefSeq" id="WP_344681805.1">
    <property type="nucleotide sequence ID" value="NZ_BAAAVT010000012.1"/>
</dbReference>
<name>A0ABP6LZA9_9MICC</name>
<feature type="region of interest" description="Disordered" evidence="1">
    <location>
        <begin position="209"/>
        <end position="232"/>
    </location>
</feature>
<keyword evidence="2" id="KW-0812">Transmembrane</keyword>
<feature type="transmembrane region" description="Helical" evidence="2">
    <location>
        <begin position="378"/>
        <end position="400"/>
    </location>
</feature>
<feature type="transmembrane region" description="Helical" evidence="2">
    <location>
        <begin position="38"/>
        <end position="56"/>
    </location>
</feature>
<gene>
    <name evidence="3" type="ORF">GCM10010529_20560</name>
</gene>
<protein>
    <recommendedName>
        <fullName evidence="5">Major Facilitator Superfamily protein</fullName>
    </recommendedName>
</protein>
<accession>A0ABP6LZA9</accession>
<dbReference type="InterPro" id="IPR036259">
    <property type="entry name" value="MFS_trans_sf"/>
</dbReference>
<feature type="transmembrane region" description="Helical" evidence="2">
    <location>
        <begin position="278"/>
        <end position="302"/>
    </location>
</feature>
<comment type="caution">
    <text evidence="3">The sequence shown here is derived from an EMBL/GenBank/DDBJ whole genome shotgun (WGS) entry which is preliminary data.</text>
</comment>
<sequence>MRSPGPVEWLGVAARAPAALLPAGMLLAAAGTGSPMTAALMTSFALIGLALSVPIAGAAADRHGQRPVLLATAGAHVILLVLVLAVLPRLQLTAAGSTPVATDAADGPSSLVVSVAVIFALGAGLTAPSASAMSRARGWHLHHHRPDLGVGLGAWMRREAAVDELLLVLAPVLAALLSGGLGPGAGLMMAALLGALAVPAYAMDPVADPLSDPGDAGRTAAGGSAEVPEGPLEPLRVPWPAVEHGQQMVAGARGMCPERPGDPTRAVQPRRAGAGPSVVGALLVSLGLGVAIGGSAISALVLSSQSHRPEALGLLLGLCAAAAMLSSRRLPRRLRALDVLRRRRLFALLQLLTAGLLTALLAVGPAEGGSWVGTLLRASAAVGLYLMLGASAGVLLVEVYRVVARRAPTAELVSTLSSVAGSLLIGLVVGLITAGLLAEAGVGVFSSVVVIAGAAAPALVALRRGQRLRGGMRRHAGPRPDGSQGSASSTASL</sequence>
<dbReference type="SUPFAM" id="SSF103473">
    <property type="entry name" value="MFS general substrate transporter"/>
    <property type="match status" value="1"/>
</dbReference>
<keyword evidence="4" id="KW-1185">Reference proteome</keyword>
<evidence type="ECO:0000256" key="1">
    <source>
        <dbReference type="SAM" id="MobiDB-lite"/>
    </source>
</evidence>
<feature type="transmembrane region" description="Helical" evidence="2">
    <location>
        <begin position="345"/>
        <end position="366"/>
    </location>
</feature>